<gene>
    <name evidence="1" type="ORF">Amac_007940</name>
</gene>
<evidence type="ECO:0000313" key="1">
    <source>
        <dbReference type="EMBL" id="GES07199.1"/>
    </source>
</evidence>
<dbReference type="AlphaFoldDB" id="A0A5M3WFT4"/>
<name>A0A5M3WFT4_9ACTN</name>
<keyword evidence="2" id="KW-1185">Reference proteome</keyword>
<dbReference type="Proteomes" id="UP000331127">
    <property type="component" value="Unassembled WGS sequence"/>
</dbReference>
<sequence>MLIRPADPRSLDEVGDGLRAAFVTVRDAVAEGRPVVILVRAGDLLGHHSVYGAAYANGLAGIARAAGFEGARAGWQVNVVALPDEDAGDEEAIITAVRDLGLTGQVLTLGAGLAGKVIP</sequence>
<reference evidence="1 2" key="1">
    <citation type="submission" date="2019-10" db="EMBL/GenBank/DDBJ databases">
        <title>Whole genome shotgun sequence of Acrocarpospora macrocephala NBRC 16266.</title>
        <authorList>
            <person name="Ichikawa N."/>
            <person name="Kimura A."/>
            <person name="Kitahashi Y."/>
            <person name="Komaki H."/>
            <person name="Oguchi A."/>
        </authorList>
    </citation>
    <scope>NUCLEOTIDE SEQUENCE [LARGE SCALE GENOMIC DNA]</scope>
    <source>
        <strain evidence="1 2">NBRC 16266</strain>
    </source>
</reference>
<dbReference type="EMBL" id="BLAE01000005">
    <property type="protein sequence ID" value="GES07199.1"/>
    <property type="molecule type" value="Genomic_DNA"/>
</dbReference>
<proteinExistence type="predicted"/>
<evidence type="ECO:0000313" key="2">
    <source>
        <dbReference type="Proteomes" id="UP000331127"/>
    </source>
</evidence>
<comment type="caution">
    <text evidence="1">The sequence shown here is derived from an EMBL/GenBank/DDBJ whole genome shotgun (WGS) entry which is preliminary data.</text>
</comment>
<accession>A0A5M3WFT4</accession>
<organism evidence="1 2">
    <name type="scientific">Acrocarpospora macrocephala</name>
    <dbReference type="NCBI Taxonomy" id="150177"/>
    <lineage>
        <taxon>Bacteria</taxon>
        <taxon>Bacillati</taxon>
        <taxon>Actinomycetota</taxon>
        <taxon>Actinomycetes</taxon>
        <taxon>Streptosporangiales</taxon>
        <taxon>Streptosporangiaceae</taxon>
        <taxon>Acrocarpospora</taxon>
    </lineage>
</organism>
<protein>
    <submittedName>
        <fullName evidence="1">Uncharacterized protein</fullName>
    </submittedName>
</protein>
<dbReference type="Gene3D" id="3.40.50.720">
    <property type="entry name" value="NAD(P)-binding Rossmann-like Domain"/>
    <property type="match status" value="1"/>
</dbReference>